<evidence type="ECO:0000256" key="1">
    <source>
        <dbReference type="SAM" id="SignalP"/>
    </source>
</evidence>
<dbReference type="KEGG" id="pxi:J5O05_20495"/>
<gene>
    <name evidence="3" type="ORF">J5O05_20495</name>
</gene>
<dbReference type="EMBL" id="CP072135">
    <property type="protein sequence ID" value="QTH73179.1"/>
    <property type="molecule type" value="Genomic_DNA"/>
</dbReference>
<dbReference type="AlphaFoldDB" id="A0A975HMK0"/>
<keyword evidence="1" id="KW-0732">Signal</keyword>
<reference evidence="3" key="1">
    <citation type="submission" date="2021-03" db="EMBL/GenBank/DDBJ databases">
        <title>Complete Genome of Pseudoalteromonas xiamenensis STKMTI.2, a new potential marine bacterium producing anti-Vibrio compounds.</title>
        <authorList>
            <person name="Handayani D.P."/>
            <person name="Isnansetyo A."/>
            <person name="Istiqomah I."/>
            <person name="Jumina J."/>
        </authorList>
    </citation>
    <scope>NUCLEOTIDE SEQUENCE</scope>
    <source>
        <strain evidence="3">STKMTI.2</strain>
        <plasmid evidence="3">unnamed5</plasmid>
    </source>
</reference>
<evidence type="ECO:0000259" key="2">
    <source>
        <dbReference type="Pfam" id="PF04784"/>
    </source>
</evidence>
<dbReference type="InterPro" id="IPR006869">
    <property type="entry name" value="DUF547"/>
</dbReference>
<evidence type="ECO:0000313" key="4">
    <source>
        <dbReference type="Proteomes" id="UP000664904"/>
    </source>
</evidence>
<feature type="domain" description="DUF547" evidence="2">
    <location>
        <begin position="119"/>
        <end position="229"/>
    </location>
</feature>
<evidence type="ECO:0000313" key="3">
    <source>
        <dbReference type="EMBL" id="QTH73179.1"/>
    </source>
</evidence>
<proteinExistence type="predicted"/>
<dbReference type="RefSeq" id="WP_208844798.1">
    <property type="nucleotide sequence ID" value="NZ_CP072135.1"/>
</dbReference>
<feature type="chain" id="PRO_5036872615" evidence="1">
    <location>
        <begin position="22"/>
        <end position="367"/>
    </location>
</feature>
<accession>A0A975HMK0</accession>
<keyword evidence="3" id="KW-0614">Plasmid</keyword>
<dbReference type="Proteomes" id="UP000664904">
    <property type="component" value="Plasmid unnamed5"/>
</dbReference>
<sequence length="367" mass="42690">MMKSFWLIKFLFVCLLTISQAAVSNDRVSFNQVPSLNYKDIDDILAVSVVNVGITKKRGLNARKSNWSTGTHIRYRINRTSVIEANRFLFKEVSASRLATAFPKVRESLEHVSEQIEISELPPAEQLAYWLNLYNVSMLEQLIKIYPITDLKDEISERTTFLNKKFIKHRNTRLSLNDIKYKIVLEKFKNPVVIYGFYQGNVGSPSLTSKAFTKDNVYSQLSYLAREFINSNRGLWFGEKGDIQVAEYYQGTMDVFDNEPEKFRTHLIDYARNDIRYNIRSASVITFDNANYEIAEFESQYSSFDSMQSKKINELFDRLKSWKNESYPDVAMNEHQTSSTNKVHLAEQFKRVPKELLESFKVKASKL</sequence>
<feature type="signal peptide" evidence="1">
    <location>
        <begin position="1"/>
        <end position="21"/>
    </location>
</feature>
<protein>
    <submittedName>
        <fullName evidence="3">DUF547 domain-containing protein</fullName>
    </submittedName>
</protein>
<name>A0A975HMK0_9GAMM</name>
<keyword evidence="4" id="KW-1185">Reference proteome</keyword>
<organism evidence="3 4">
    <name type="scientific">Pseudoalteromonas xiamenensis</name>
    <dbReference type="NCBI Taxonomy" id="882626"/>
    <lineage>
        <taxon>Bacteria</taxon>
        <taxon>Pseudomonadati</taxon>
        <taxon>Pseudomonadota</taxon>
        <taxon>Gammaproteobacteria</taxon>
        <taxon>Alteromonadales</taxon>
        <taxon>Pseudoalteromonadaceae</taxon>
        <taxon>Pseudoalteromonas</taxon>
    </lineage>
</organism>
<dbReference type="Pfam" id="PF04784">
    <property type="entry name" value="DUF547"/>
    <property type="match status" value="1"/>
</dbReference>
<geneLocation type="plasmid" evidence="3 4">
    <name>unnamed5</name>
</geneLocation>